<dbReference type="EMBL" id="JARTLD010000035">
    <property type="protein sequence ID" value="MED5018465.1"/>
    <property type="molecule type" value="Genomic_DNA"/>
</dbReference>
<keyword evidence="3" id="KW-1185">Reference proteome</keyword>
<protein>
    <submittedName>
        <fullName evidence="2">HNH endonuclease</fullName>
    </submittedName>
</protein>
<keyword evidence="2" id="KW-0540">Nuclease</keyword>
<evidence type="ECO:0000313" key="2">
    <source>
        <dbReference type="EMBL" id="MED5018465.1"/>
    </source>
</evidence>
<evidence type="ECO:0000259" key="1">
    <source>
        <dbReference type="Pfam" id="PF13391"/>
    </source>
</evidence>
<dbReference type="Proteomes" id="UP001343257">
    <property type="component" value="Unassembled WGS sequence"/>
</dbReference>
<comment type="caution">
    <text evidence="2">The sequence shown here is derived from an EMBL/GenBank/DDBJ whole genome shotgun (WGS) entry which is preliminary data.</text>
</comment>
<organism evidence="2 3">
    <name type="scientific">Paenibacillus chibensis</name>
    <dbReference type="NCBI Taxonomy" id="59846"/>
    <lineage>
        <taxon>Bacteria</taxon>
        <taxon>Bacillati</taxon>
        <taxon>Bacillota</taxon>
        <taxon>Bacilli</taxon>
        <taxon>Bacillales</taxon>
        <taxon>Paenibacillaceae</taxon>
        <taxon>Paenibacillus</taxon>
    </lineage>
</organism>
<dbReference type="RefSeq" id="WP_328278770.1">
    <property type="nucleotide sequence ID" value="NZ_JARTLD010000035.1"/>
</dbReference>
<keyword evidence="2" id="KW-0255">Endonuclease</keyword>
<keyword evidence="2" id="KW-0378">Hydrolase</keyword>
<evidence type="ECO:0000313" key="3">
    <source>
        <dbReference type="Proteomes" id="UP001343257"/>
    </source>
</evidence>
<sequence>MEVVHEAILRKFEFLKGSLIVGKAGIKGYKSGEKLPPDQYVPEAHILHNLVRGFYKPAGKPYILSYQATESSNNYGEQIVWGDENRSEFSRIELAPPNKENDNSRKSDITAARYNFKNNIPFGILHKVKKGHNRILGLGIITSERNDGIFVVEPFNYKDPFHTLKELIKDEEINTNYMTEVIQRRGQEIFKMKLLNDYTECAICKMDEPSMLIASHIKPWRYSSNLERLDKYNGFLLCPNHDKLFDKGLITFTDEGKVVISSLLTPKTKEILGLADSLCIYLENPHKKYLSWHRENCFKE</sequence>
<feature type="domain" description="HNH nuclease" evidence="1">
    <location>
        <begin position="201"/>
        <end position="252"/>
    </location>
</feature>
<reference evidence="2 3" key="1">
    <citation type="submission" date="2023-03" db="EMBL/GenBank/DDBJ databases">
        <title>Bacillus Genome Sequencing.</title>
        <authorList>
            <person name="Dunlap C."/>
        </authorList>
    </citation>
    <scope>NUCLEOTIDE SEQUENCE [LARGE SCALE GENOMIC DNA]</scope>
    <source>
        <strain evidence="2 3">NRS-52</strain>
    </source>
</reference>
<gene>
    <name evidence="2" type="ORF">P9847_14240</name>
</gene>
<accession>A0ABU6PUA6</accession>
<dbReference type="GO" id="GO:0004519">
    <property type="term" value="F:endonuclease activity"/>
    <property type="evidence" value="ECO:0007669"/>
    <property type="project" value="UniProtKB-KW"/>
</dbReference>
<proteinExistence type="predicted"/>
<dbReference type="InterPro" id="IPR003615">
    <property type="entry name" value="HNH_nuc"/>
</dbReference>
<dbReference type="Pfam" id="PF13391">
    <property type="entry name" value="HNH_2"/>
    <property type="match status" value="1"/>
</dbReference>
<name>A0ABU6PUA6_9BACL</name>